<evidence type="ECO:0000313" key="5">
    <source>
        <dbReference type="Proteomes" id="UP000821866"/>
    </source>
</evidence>
<protein>
    <recommendedName>
        <fullName evidence="3">CCHC-type domain-containing protein</fullName>
    </recommendedName>
</protein>
<evidence type="ECO:0000259" key="3">
    <source>
        <dbReference type="PROSITE" id="PS50158"/>
    </source>
</evidence>
<keyword evidence="1" id="KW-0863">Zinc-finger</keyword>
<evidence type="ECO:0000313" key="4">
    <source>
        <dbReference type="EMBL" id="KAH8019513.1"/>
    </source>
</evidence>
<feature type="region of interest" description="Disordered" evidence="2">
    <location>
        <begin position="969"/>
        <end position="990"/>
    </location>
</feature>
<dbReference type="InterPro" id="IPR001878">
    <property type="entry name" value="Znf_CCHC"/>
</dbReference>
<feature type="region of interest" description="Disordered" evidence="2">
    <location>
        <begin position="504"/>
        <end position="554"/>
    </location>
</feature>
<feature type="compositionally biased region" description="Low complexity" evidence="2">
    <location>
        <begin position="134"/>
        <end position="143"/>
    </location>
</feature>
<feature type="compositionally biased region" description="Low complexity" evidence="2">
    <location>
        <begin position="969"/>
        <end position="980"/>
    </location>
</feature>
<dbReference type="AlphaFoldDB" id="A0A9J6DC22"/>
<dbReference type="VEuPathDB" id="VectorBase:LOC119175601"/>
<feature type="region of interest" description="Disordered" evidence="2">
    <location>
        <begin position="213"/>
        <end position="248"/>
    </location>
</feature>
<feature type="region of interest" description="Disordered" evidence="2">
    <location>
        <begin position="348"/>
        <end position="421"/>
    </location>
</feature>
<dbReference type="EMBL" id="JABSTU010000010">
    <property type="protein sequence ID" value="KAH8019513.1"/>
    <property type="molecule type" value="Genomic_DNA"/>
</dbReference>
<dbReference type="Proteomes" id="UP000821866">
    <property type="component" value="Chromosome 8"/>
</dbReference>
<keyword evidence="1" id="KW-0862">Zinc</keyword>
<reference evidence="4" key="1">
    <citation type="journal article" date="2020" name="Cell">
        <title>Large-Scale Comparative Analyses of Tick Genomes Elucidate Their Genetic Diversity and Vector Capacities.</title>
        <authorList>
            <consortium name="Tick Genome and Microbiome Consortium (TIGMIC)"/>
            <person name="Jia N."/>
            <person name="Wang J."/>
            <person name="Shi W."/>
            <person name="Du L."/>
            <person name="Sun Y."/>
            <person name="Zhan W."/>
            <person name="Jiang J.F."/>
            <person name="Wang Q."/>
            <person name="Zhang B."/>
            <person name="Ji P."/>
            <person name="Bell-Sakyi L."/>
            <person name="Cui X.M."/>
            <person name="Yuan T.T."/>
            <person name="Jiang B.G."/>
            <person name="Yang W.F."/>
            <person name="Lam T.T."/>
            <person name="Chang Q.C."/>
            <person name="Ding S.J."/>
            <person name="Wang X.J."/>
            <person name="Zhu J.G."/>
            <person name="Ruan X.D."/>
            <person name="Zhao L."/>
            <person name="Wei J.T."/>
            <person name="Ye R.Z."/>
            <person name="Que T.C."/>
            <person name="Du C.H."/>
            <person name="Zhou Y.H."/>
            <person name="Cheng J.X."/>
            <person name="Dai P.F."/>
            <person name="Guo W.B."/>
            <person name="Han X.H."/>
            <person name="Huang E.J."/>
            <person name="Li L.F."/>
            <person name="Wei W."/>
            <person name="Gao Y.C."/>
            <person name="Liu J.Z."/>
            <person name="Shao H.Z."/>
            <person name="Wang X."/>
            <person name="Wang C.C."/>
            <person name="Yang T.C."/>
            <person name="Huo Q.B."/>
            <person name="Li W."/>
            <person name="Chen H.Y."/>
            <person name="Chen S.E."/>
            <person name="Zhou L.G."/>
            <person name="Ni X.B."/>
            <person name="Tian J.H."/>
            <person name="Sheng Y."/>
            <person name="Liu T."/>
            <person name="Pan Y.S."/>
            <person name="Xia L.Y."/>
            <person name="Li J."/>
            <person name="Zhao F."/>
            <person name="Cao W.C."/>
        </authorList>
    </citation>
    <scope>NUCLEOTIDE SEQUENCE</scope>
    <source>
        <strain evidence="4">Rmic-2018</strain>
    </source>
</reference>
<dbReference type="SMART" id="SM00343">
    <property type="entry name" value="ZnF_C2HC"/>
    <property type="match status" value="1"/>
</dbReference>
<feature type="region of interest" description="Disordered" evidence="2">
    <location>
        <begin position="583"/>
        <end position="615"/>
    </location>
</feature>
<comment type="caution">
    <text evidence="4">The sequence shown here is derived from an EMBL/GenBank/DDBJ whole genome shotgun (WGS) entry which is preliminary data.</text>
</comment>
<dbReference type="GO" id="GO:0003676">
    <property type="term" value="F:nucleic acid binding"/>
    <property type="evidence" value="ECO:0007669"/>
    <property type="project" value="InterPro"/>
</dbReference>
<sequence>MQDSVTRIVRRELEASSPAPFPAHPLDHGAAQTPPPVSVIQAVVRQEMAKLGFPVACSVSRPVSRPMTTNAPRHDLHFIPRSHNPAEWRTADDKPICFRCHRVGHISRYCRSTWTPSNWSQFSSNRPYEDSRRYSPSRVYPSSDIPNSRSTARSPPPQHQNSRCCEATSDPAVRHRGQSKVRLSVTRLLRNANLRCSVPVSEDPACREVCDGVVAPSDDPISDGRRCPDENPDSNASSVGEATESSDDVVIQLQRSRSRGDVRRNKRWCLQLAQRYDGEALELKLHHASVRRSVRRVKNGETPAPSRKVPTQVQSTYELRRRSLINERTLEVAVTASVAEAAAVQLAGKGSKSNEDPPVDGVNPNQVNTLPAADEAPRTASTSERDFVPHELNSSLEASDDVAERRTERLPQGASTAVPHGSSMDLRPVCLQDKISVAFKHSTLQGVILFPDRAAGSQATLPSTAAPDLKGSEDKGVMSTDASACTPLQYSSLQSPVESSYARTCNEAASPTQPQRSAATSTQAECIEDSHGTQRNSSVPVEASSPGPGTAAETIACDSSDNVATIEEATSAALDVIESTLETHSLSSPGASAPLESTSPESIPVESSDTRTSNETALPTKFQRSAAASTKSGCIKVSQGTKCNYSVPVEASSPGEVTAAEVMVCEPSGNVSTMKEATSAEVDAMKSMAIRIQFRRPATTETNGKYRGALHKGLEVPDVHASCSNLDSLFHRVKVRIIAQSDSSTEDIQPSPETDAQILLPRTSMSEHYHSSQGLQAYTGLRSGHLPENISLSEPTYSQGTDNNDYCTITDIFSTRSQPEWSEIGGMGAPQHSALATHQQLFAELYRSGSTRRTSTIGNTPPNEPVLEMSEALCRRQHASTHAQENMSLASTEAVMAAPDDQPRLVPPAHPFSDTVRGSLSALRRQPVMDDDDVIVEVCKFSQGGRHFVDDGASGRSLCHCSRALSSASPARATARGPRAVTSGGANTTDNRAHRRAVLFDMNAMRALRVLDHCQDERARRVVLQLYKEGRNSLAKEAYAAEMHALVRSAIDRVRPDGSAFAKFLEDLSNAEWLFPETPSHCGGGPQLRNMRDLS</sequence>
<dbReference type="GO" id="GO:0008270">
    <property type="term" value="F:zinc ion binding"/>
    <property type="evidence" value="ECO:0007669"/>
    <property type="project" value="UniProtKB-KW"/>
</dbReference>
<reference evidence="4" key="2">
    <citation type="submission" date="2021-09" db="EMBL/GenBank/DDBJ databases">
        <authorList>
            <person name="Jia N."/>
            <person name="Wang J."/>
            <person name="Shi W."/>
            <person name="Du L."/>
            <person name="Sun Y."/>
            <person name="Zhan W."/>
            <person name="Jiang J."/>
            <person name="Wang Q."/>
            <person name="Zhang B."/>
            <person name="Ji P."/>
            <person name="Sakyi L.B."/>
            <person name="Cui X."/>
            <person name="Yuan T."/>
            <person name="Jiang B."/>
            <person name="Yang W."/>
            <person name="Lam T.T.-Y."/>
            <person name="Chang Q."/>
            <person name="Ding S."/>
            <person name="Wang X."/>
            <person name="Zhu J."/>
            <person name="Ruan X."/>
            <person name="Zhao L."/>
            <person name="Wei J."/>
            <person name="Que T."/>
            <person name="Du C."/>
            <person name="Cheng J."/>
            <person name="Dai P."/>
            <person name="Han X."/>
            <person name="Huang E."/>
            <person name="Gao Y."/>
            <person name="Liu J."/>
            <person name="Shao H."/>
            <person name="Ye R."/>
            <person name="Li L."/>
            <person name="Wei W."/>
            <person name="Wang X."/>
            <person name="Wang C."/>
            <person name="Huo Q."/>
            <person name="Li W."/>
            <person name="Guo W."/>
            <person name="Chen H."/>
            <person name="Chen S."/>
            <person name="Zhou L."/>
            <person name="Zhou L."/>
            <person name="Ni X."/>
            <person name="Tian J."/>
            <person name="Zhou Y."/>
            <person name="Sheng Y."/>
            <person name="Liu T."/>
            <person name="Pan Y."/>
            <person name="Xia L."/>
            <person name="Li J."/>
            <person name="Zhao F."/>
            <person name="Cao W."/>
        </authorList>
    </citation>
    <scope>NUCLEOTIDE SEQUENCE</scope>
    <source>
        <strain evidence="4">Rmic-2018</strain>
        <tissue evidence="4">Larvae</tissue>
    </source>
</reference>
<evidence type="ECO:0000256" key="1">
    <source>
        <dbReference type="PROSITE-ProRule" id="PRU00047"/>
    </source>
</evidence>
<gene>
    <name evidence="4" type="ORF">HPB51_019852</name>
</gene>
<accession>A0A9J6DC22</accession>
<dbReference type="PROSITE" id="PS50158">
    <property type="entry name" value="ZF_CCHC"/>
    <property type="match status" value="1"/>
</dbReference>
<feature type="region of interest" description="Disordered" evidence="2">
    <location>
        <begin position="457"/>
        <end position="478"/>
    </location>
</feature>
<feature type="compositionally biased region" description="Polar residues" evidence="2">
    <location>
        <begin position="144"/>
        <end position="163"/>
    </location>
</feature>
<feature type="region of interest" description="Disordered" evidence="2">
    <location>
        <begin position="1"/>
        <end position="31"/>
    </location>
</feature>
<name>A0A9J6DC22_RHIMP</name>
<keyword evidence="1" id="KW-0479">Metal-binding</keyword>
<feature type="region of interest" description="Disordered" evidence="2">
    <location>
        <begin position="121"/>
        <end position="179"/>
    </location>
</feature>
<feature type="domain" description="CCHC-type" evidence="3">
    <location>
        <begin position="97"/>
        <end position="112"/>
    </location>
</feature>
<feature type="compositionally biased region" description="Polar residues" evidence="2">
    <location>
        <begin position="504"/>
        <end position="524"/>
    </location>
</feature>
<organism evidence="4 5">
    <name type="scientific">Rhipicephalus microplus</name>
    <name type="common">Cattle tick</name>
    <name type="synonym">Boophilus microplus</name>
    <dbReference type="NCBI Taxonomy" id="6941"/>
    <lineage>
        <taxon>Eukaryota</taxon>
        <taxon>Metazoa</taxon>
        <taxon>Ecdysozoa</taxon>
        <taxon>Arthropoda</taxon>
        <taxon>Chelicerata</taxon>
        <taxon>Arachnida</taxon>
        <taxon>Acari</taxon>
        <taxon>Parasitiformes</taxon>
        <taxon>Ixodida</taxon>
        <taxon>Ixodoidea</taxon>
        <taxon>Ixodidae</taxon>
        <taxon>Rhipicephalinae</taxon>
        <taxon>Rhipicephalus</taxon>
        <taxon>Boophilus</taxon>
    </lineage>
</organism>
<proteinExistence type="predicted"/>
<keyword evidence="5" id="KW-1185">Reference proteome</keyword>
<evidence type="ECO:0000256" key="2">
    <source>
        <dbReference type="SAM" id="MobiDB-lite"/>
    </source>
</evidence>